<dbReference type="InterPro" id="IPR004244">
    <property type="entry name" value="Transposase_22"/>
</dbReference>
<dbReference type="EMBL" id="JAODUO010000089">
    <property type="protein sequence ID" value="KAK2190063.1"/>
    <property type="molecule type" value="Genomic_DNA"/>
</dbReference>
<comment type="caution">
    <text evidence="1">The sequence shown here is derived from an EMBL/GenBank/DDBJ whole genome shotgun (WGS) entry which is preliminary data.</text>
</comment>
<name>A0AAD9P8F3_RIDPI</name>
<evidence type="ECO:0000313" key="2">
    <source>
        <dbReference type="Proteomes" id="UP001209878"/>
    </source>
</evidence>
<keyword evidence="2" id="KW-1185">Reference proteome</keyword>
<protein>
    <submittedName>
        <fullName evidence="1">Uncharacterized protein</fullName>
    </submittedName>
</protein>
<sequence length="222" mass="25502">MSLQYTQKEIDEMKTTIRSQGDRLTNTTKDVERVTCAQSEMEDGMDYVENQICRNNLRIDGVAEVAAETWADTEAIVRKTFAAGMHLPEDQANTIRVERAHRTGASNSSGRPKTVVVTFESYEDRDTILQTARKQKSCGIFANEDLSHRVNERRKELMPKLREARENGKMAYLVYDRLVVKESSLWTNRDFLPEQSTGNNSHPIHNNNMYIDYGSSMDHDFE</sequence>
<gene>
    <name evidence="1" type="ORF">NP493_90g01013</name>
</gene>
<proteinExistence type="predicted"/>
<dbReference type="Proteomes" id="UP001209878">
    <property type="component" value="Unassembled WGS sequence"/>
</dbReference>
<evidence type="ECO:0000313" key="1">
    <source>
        <dbReference type="EMBL" id="KAK2190063.1"/>
    </source>
</evidence>
<dbReference type="PANTHER" id="PTHR11505">
    <property type="entry name" value="L1 TRANSPOSABLE ELEMENT-RELATED"/>
    <property type="match status" value="1"/>
</dbReference>
<dbReference type="Gene3D" id="3.30.70.1820">
    <property type="entry name" value="L1 transposable element, RRM domain"/>
    <property type="match status" value="1"/>
</dbReference>
<dbReference type="AlphaFoldDB" id="A0AAD9P8F3"/>
<organism evidence="1 2">
    <name type="scientific">Ridgeia piscesae</name>
    <name type="common">Tubeworm</name>
    <dbReference type="NCBI Taxonomy" id="27915"/>
    <lineage>
        <taxon>Eukaryota</taxon>
        <taxon>Metazoa</taxon>
        <taxon>Spiralia</taxon>
        <taxon>Lophotrochozoa</taxon>
        <taxon>Annelida</taxon>
        <taxon>Polychaeta</taxon>
        <taxon>Sedentaria</taxon>
        <taxon>Canalipalpata</taxon>
        <taxon>Sabellida</taxon>
        <taxon>Siboglinidae</taxon>
        <taxon>Ridgeia</taxon>
    </lineage>
</organism>
<reference evidence="1" key="1">
    <citation type="journal article" date="2023" name="Mol. Biol. Evol.">
        <title>Third-Generation Sequencing Reveals the Adaptive Role of the Epigenome in Three Deep-Sea Polychaetes.</title>
        <authorList>
            <person name="Perez M."/>
            <person name="Aroh O."/>
            <person name="Sun Y."/>
            <person name="Lan Y."/>
            <person name="Juniper S.K."/>
            <person name="Young C.R."/>
            <person name="Angers B."/>
            <person name="Qian P.Y."/>
        </authorList>
    </citation>
    <scope>NUCLEOTIDE SEQUENCE</scope>
    <source>
        <strain evidence="1">R07B-5</strain>
    </source>
</reference>
<accession>A0AAD9P8F3</accession>